<gene>
    <name evidence="2" type="ORF">J1TS3_19840</name>
</gene>
<name>A0ABQ4K6P2_9BACI</name>
<sequence length="167" mass="18684">MLLYVNPDKDINYSIRLSSVRSSSEIYVNERLLAKSGQVAVNNNGYTAKNLPYSTTFTADEDGVIEIVVQAVNYEDTRGSGIIRSVKFGSEEAITEEIRFSSSIQLLPIIIFLMHSVYALILFFLGNKDKKLLYFSLLTLCVTLGSLLSHDEKLFGMLKGIFCCSFL</sequence>
<evidence type="ECO:0000313" key="3">
    <source>
        <dbReference type="Proteomes" id="UP000680279"/>
    </source>
</evidence>
<evidence type="ECO:0000313" key="2">
    <source>
        <dbReference type="EMBL" id="GIN20850.1"/>
    </source>
</evidence>
<dbReference type="EMBL" id="BOQT01000006">
    <property type="protein sequence ID" value="GIN20850.1"/>
    <property type="molecule type" value="Genomic_DNA"/>
</dbReference>
<keyword evidence="1" id="KW-0812">Transmembrane</keyword>
<accession>A0ABQ4K6P2</accession>
<reference evidence="2 3" key="1">
    <citation type="submission" date="2021-03" db="EMBL/GenBank/DDBJ databases">
        <title>Antimicrobial resistance genes in bacteria isolated from Japanese honey, and their potential for conferring macrolide and lincosamide resistance in the American foulbrood pathogen Paenibacillus larvae.</title>
        <authorList>
            <person name="Okamoto M."/>
            <person name="Kumagai M."/>
            <person name="Kanamori H."/>
            <person name="Takamatsu D."/>
        </authorList>
    </citation>
    <scope>NUCLEOTIDE SEQUENCE [LARGE SCALE GENOMIC DNA]</scope>
    <source>
        <strain evidence="2 3">J1TS3</strain>
    </source>
</reference>
<proteinExistence type="predicted"/>
<organism evidence="2 3">
    <name type="scientific">Siminovitchia fordii</name>
    <dbReference type="NCBI Taxonomy" id="254759"/>
    <lineage>
        <taxon>Bacteria</taxon>
        <taxon>Bacillati</taxon>
        <taxon>Bacillota</taxon>
        <taxon>Bacilli</taxon>
        <taxon>Bacillales</taxon>
        <taxon>Bacillaceae</taxon>
        <taxon>Siminovitchia</taxon>
    </lineage>
</organism>
<keyword evidence="1" id="KW-0472">Membrane</keyword>
<dbReference type="Proteomes" id="UP000680279">
    <property type="component" value="Unassembled WGS sequence"/>
</dbReference>
<keyword evidence="1" id="KW-1133">Transmembrane helix</keyword>
<feature type="transmembrane region" description="Helical" evidence="1">
    <location>
        <begin position="132"/>
        <end position="149"/>
    </location>
</feature>
<keyword evidence="3" id="KW-1185">Reference proteome</keyword>
<evidence type="ECO:0000256" key="1">
    <source>
        <dbReference type="SAM" id="Phobius"/>
    </source>
</evidence>
<comment type="caution">
    <text evidence="2">The sequence shown here is derived from an EMBL/GenBank/DDBJ whole genome shotgun (WGS) entry which is preliminary data.</text>
</comment>
<protein>
    <submittedName>
        <fullName evidence="2">Uncharacterized protein</fullName>
    </submittedName>
</protein>
<feature type="transmembrane region" description="Helical" evidence="1">
    <location>
        <begin position="106"/>
        <end position="126"/>
    </location>
</feature>